<dbReference type="KEGG" id="moz:MoryE10_17590"/>
<dbReference type="PANTHER" id="PTHR43133:SF63">
    <property type="entry name" value="RNA POLYMERASE SIGMA FACTOR FECI-RELATED"/>
    <property type="match status" value="1"/>
</dbReference>
<dbReference type="InterPro" id="IPR039425">
    <property type="entry name" value="RNA_pol_sigma-70-like"/>
</dbReference>
<evidence type="ECO:0000259" key="4">
    <source>
        <dbReference type="Pfam" id="PF04542"/>
    </source>
</evidence>
<feature type="domain" description="RNA polymerase sigma factor 70 region 4 type 2" evidence="5">
    <location>
        <begin position="111"/>
        <end position="160"/>
    </location>
</feature>
<evidence type="ECO:0000256" key="1">
    <source>
        <dbReference type="ARBA" id="ARBA00023015"/>
    </source>
</evidence>
<dbReference type="InterPro" id="IPR007627">
    <property type="entry name" value="RNA_pol_sigma70_r2"/>
</dbReference>
<dbReference type="NCBIfam" id="TIGR02937">
    <property type="entry name" value="sigma70-ECF"/>
    <property type="match status" value="1"/>
</dbReference>
<dbReference type="Pfam" id="PF08281">
    <property type="entry name" value="Sigma70_r4_2"/>
    <property type="match status" value="1"/>
</dbReference>
<dbReference type="InterPro" id="IPR014284">
    <property type="entry name" value="RNA_pol_sigma-70_dom"/>
</dbReference>
<dbReference type="GO" id="GO:0006352">
    <property type="term" value="P:DNA-templated transcription initiation"/>
    <property type="evidence" value="ECO:0007669"/>
    <property type="project" value="InterPro"/>
</dbReference>
<dbReference type="InterPro" id="IPR013249">
    <property type="entry name" value="RNA_pol_sigma70_r4_t2"/>
</dbReference>
<dbReference type="Pfam" id="PF04542">
    <property type="entry name" value="Sigma70_r2"/>
    <property type="match status" value="1"/>
</dbReference>
<proteinExistence type="predicted"/>
<evidence type="ECO:0000259" key="5">
    <source>
        <dbReference type="Pfam" id="PF08281"/>
    </source>
</evidence>
<accession>A0A8D4VMY5</accession>
<evidence type="ECO:0000256" key="2">
    <source>
        <dbReference type="ARBA" id="ARBA00023082"/>
    </source>
</evidence>
<gene>
    <name evidence="6" type="primary">bupI</name>
    <name evidence="6" type="ORF">MoryE10_17590</name>
</gene>
<keyword evidence="1" id="KW-0805">Transcription regulation</keyword>
<reference evidence="6" key="1">
    <citation type="submission" date="2019-06" db="EMBL/GenBank/DDBJ databases">
        <title>Complete genome sequence of Methylogaea oryzae strain JCM16910.</title>
        <authorList>
            <person name="Asakawa S."/>
        </authorList>
    </citation>
    <scope>NUCLEOTIDE SEQUENCE</scope>
    <source>
        <strain evidence="6">E10</strain>
    </source>
</reference>
<feature type="domain" description="RNA polymerase sigma-70 region 2" evidence="4">
    <location>
        <begin position="13"/>
        <end position="78"/>
    </location>
</feature>
<keyword evidence="7" id="KW-1185">Reference proteome</keyword>
<organism evidence="6 7">
    <name type="scientific">Methylogaea oryzae</name>
    <dbReference type="NCBI Taxonomy" id="1295382"/>
    <lineage>
        <taxon>Bacteria</taxon>
        <taxon>Pseudomonadati</taxon>
        <taxon>Pseudomonadota</taxon>
        <taxon>Gammaproteobacteria</taxon>
        <taxon>Methylococcales</taxon>
        <taxon>Methylococcaceae</taxon>
        <taxon>Methylogaea</taxon>
    </lineage>
</organism>
<keyword evidence="3" id="KW-0804">Transcription</keyword>
<dbReference type="GO" id="GO:0003677">
    <property type="term" value="F:DNA binding"/>
    <property type="evidence" value="ECO:0007669"/>
    <property type="project" value="InterPro"/>
</dbReference>
<dbReference type="Proteomes" id="UP000824988">
    <property type="component" value="Chromosome"/>
</dbReference>
<keyword evidence="2" id="KW-0731">Sigma factor</keyword>
<name>A0A8D4VMY5_9GAMM</name>
<protein>
    <submittedName>
        <fullName evidence="6">ECF sigma factor</fullName>
    </submittedName>
</protein>
<dbReference type="GO" id="GO:0016987">
    <property type="term" value="F:sigma factor activity"/>
    <property type="evidence" value="ECO:0007669"/>
    <property type="project" value="UniProtKB-KW"/>
</dbReference>
<dbReference type="AlphaFoldDB" id="A0A8D4VMY5"/>
<evidence type="ECO:0000313" key="6">
    <source>
        <dbReference type="EMBL" id="BBL71153.1"/>
    </source>
</evidence>
<sequence>MMTQVSTLTLAQLMDEHGNEVRRVLMRRLGCRETAADVLQESFHRLAASGLWREAVNPRALLYRIAGNLATDYERRRKVESRYIDPEPADDDTAAFGVTPEQIVESRERLDLLLAAIQQLPPQCQRVFLLRKFEDIGQQEIADRLGISRNMVEKHLRHALIVLRKGLGDM</sequence>
<evidence type="ECO:0000256" key="3">
    <source>
        <dbReference type="ARBA" id="ARBA00023163"/>
    </source>
</evidence>
<evidence type="ECO:0000313" key="7">
    <source>
        <dbReference type="Proteomes" id="UP000824988"/>
    </source>
</evidence>
<dbReference type="EMBL" id="AP019782">
    <property type="protein sequence ID" value="BBL71153.1"/>
    <property type="molecule type" value="Genomic_DNA"/>
</dbReference>
<dbReference type="PANTHER" id="PTHR43133">
    <property type="entry name" value="RNA POLYMERASE ECF-TYPE SIGMA FACTO"/>
    <property type="match status" value="1"/>
</dbReference>